<dbReference type="EMBL" id="BQNB010013149">
    <property type="protein sequence ID" value="GJT12463.1"/>
    <property type="molecule type" value="Genomic_DNA"/>
</dbReference>
<evidence type="ECO:0000313" key="3">
    <source>
        <dbReference type="Proteomes" id="UP001151760"/>
    </source>
</evidence>
<evidence type="ECO:0000256" key="1">
    <source>
        <dbReference type="SAM" id="MobiDB-lite"/>
    </source>
</evidence>
<keyword evidence="3" id="KW-1185">Reference proteome</keyword>
<dbReference type="Proteomes" id="UP001151760">
    <property type="component" value="Unassembled WGS sequence"/>
</dbReference>
<gene>
    <name evidence="2" type="ORF">Tco_0859505</name>
</gene>
<comment type="caution">
    <text evidence="2">The sequence shown here is derived from an EMBL/GenBank/DDBJ whole genome shotgun (WGS) entry which is preliminary data.</text>
</comment>
<reference evidence="2" key="2">
    <citation type="submission" date="2022-01" db="EMBL/GenBank/DDBJ databases">
        <authorList>
            <person name="Yamashiro T."/>
            <person name="Shiraishi A."/>
            <person name="Satake H."/>
            <person name="Nakayama K."/>
        </authorList>
    </citation>
    <scope>NUCLEOTIDE SEQUENCE</scope>
</reference>
<protein>
    <submittedName>
        <fullName evidence="2">Uncharacterized protein</fullName>
    </submittedName>
</protein>
<accession>A0ABQ5BF65</accession>
<feature type="compositionally biased region" description="Polar residues" evidence="1">
    <location>
        <begin position="152"/>
        <end position="164"/>
    </location>
</feature>
<feature type="compositionally biased region" description="Polar residues" evidence="1">
    <location>
        <begin position="81"/>
        <end position="91"/>
    </location>
</feature>
<reference evidence="2" key="1">
    <citation type="journal article" date="2022" name="Int. J. Mol. Sci.">
        <title>Draft Genome of Tanacetum Coccineum: Genomic Comparison of Closely Related Tanacetum-Family Plants.</title>
        <authorList>
            <person name="Yamashiro T."/>
            <person name="Shiraishi A."/>
            <person name="Nakayama K."/>
            <person name="Satake H."/>
        </authorList>
    </citation>
    <scope>NUCLEOTIDE SEQUENCE</scope>
</reference>
<sequence length="173" mass="19036">MGGTFVFSPQTCYLSTYLVRQLLTAGSTNESMPCSLLETSYLQSYEQYLVLQSLDDHVAASDWPAAMTCHATRRPRVKSTPVKQQSTTGQRPVNDGGQRWPATVNVGGQRWRSMATHHFMSSYTHPSIPSDYDVEDAFSSTNAPNYIPTPPSYSSVTSGNISPDSSDDLTKDL</sequence>
<proteinExistence type="predicted"/>
<feature type="region of interest" description="Disordered" evidence="1">
    <location>
        <begin position="133"/>
        <end position="173"/>
    </location>
</feature>
<name>A0ABQ5BF65_9ASTR</name>
<feature type="region of interest" description="Disordered" evidence="1">
    <location>
        <begin position="74"/>
        <end position="100"/>
    </location>
</feature>
<organism evidence="2 3">
    <name type="scientific">Tanacetum coccineum</name>
    <dbReference type="NCBI Taxonomy" id="301880"/>
    <lineage>
        <taxon>Eukaryota</taxon>
        <taxon>Viridiplantae</taxon>
        <taxon>Streptophyta</taxon>
        <taxon>Embryophyta</taxon>
        <taxon>Tracheophyta</taxon>
        <taxon>Spermatophyta</taxon>
        <taxon>Magnoliopsida</taxon>
        <taxon>eudicotyledons</taxon>
        <taxon>Gunneridae</taxon>
        <taxon>Pentapetalae</taxon>
        <taxon>asterids</taxon>
        <taxon>campanulids</taxon>
        <taxon>Asterales</taxon>
        <taxon>Asteraceae</taxon>
        <taxon>Asteroideae</taxon>
        <taxon>Anthemideae</taxon>
        <taxon>Anthemidinae</taxon>
        <taxon>Tanacetum</taxon>
    </lineage>
</organism>
<evidence type="ECO:0000313" key="2">
    <source>
        <dbReference type="EMBL" id="GJT12463.1"/>
    </source>
</evidence>